<keyword evidence="8" id="KW-1185">Reference proteome</keyword>
<dbReference type="GO" id="GO:0022857">
    <property type="term" value="F:transmembrane transporter activity"/>
    <property type="evidence" value="ECO:0007669"/>
    <property type="project" value="InterPro"/>
</dbReference>
<feature type="transmembrane region" description="Helical" evidence="6">
    <location>
        <begin position="148"/>
        <end position="170"/>
    </location>
</feature>
<organism evidence="7 8">
    <name type="scientific">Bursaphelenchus okinawaensis</name>
    <dbReference type="NCBI Taxonomy" id="465554"/>
    <lineage>
        <taxon>Eukaryota</taxon>
        <taxon>Metazoa</taxon>
        <taxon>Ecdysozoa</taxon>
        <taxon>Nematoda</taxon>
        <taxon>Chromadorea</taxon>
        <taxon>Rhabditida</taxon>
        <taxon>Tylenchina</taxon>
        <taxon>Tylenchomorpha</taxon>
        <taxon>Aphelenchoidea</taxon>
        <taxon>Aphelenchoididae</taxon>
        <taxon>Bursaphelenchus</taxon>
    </lineage>
</organism>
<dbReference type="EMBL" id="CAJFCW020000004">
    <property type="protein sequence ID" value="CAG9113624.1"/>
    <property type="molecule type" value="Genomic_DNA"/>
</dbReference>
<dbReference type="Proteomes" id="UP000783686">
    <property type="component" value="Unassembled WGS sequence"/>
</dbReference>
<dbReference type="EMBL" id="CAJFDH010000004">
    <property type="protein sequence ID" value="CAD5220392.1"/>
    <property type="molecule type" value="Genomic_DNA"/>
</dbReference>
<feature type="transmembrane region" description="Helical" evidence="6">
    <location>
        <begin position="190"/>
        <end position="210"/>
    </location>
</feature>
<evidence type="ECO:0000313" key="7">
    <source>
        <dbReference type="EMBL" id="CAD5220392.1"/>
    </source>
</evidence>
<dbReference type="SUPFAM" id="SSF103473">
    <property type="entry name" value="MFS general substrate transporter"/>
    <property type="match status" value="1"/>
</dbReference>
<gene>
    <name evidence="7" type="ORF">BOKJ2_LOCUS8921</name>
</gene>
<dbReference type="GO" id="GO:0012505">
    <property type="term" value="C:endomembrane system"/>
    <property type="evidence" value="ECO:0007669"/>
    <property type="project" value="UniProtKB-SubCell"/>
</dbReference>
<evidence type="ECO:0000256" key="2">
    <source>
        <dbReference type="ARBA" id="ARBA00022448"/>
    </source>
</evidence>
<dbReference type="Gene3D" id="1.20.1250.20">
    <property type="entry name" value="MFS general substrate transporter like domains"/>
    <property type="match status" value="1"/>
</dbReference>
<keyword evidence="2" id="KW-0813">Transport</keyword>
<accession>A0A811KXW5</accession>
<dbReference type="InterPro" id="IPR011701">
    <property type="entry name" value="MFS"/>
</dbReference>
<proteinExistence type="predicted"/>
<protein>
    <recommendedName>
        <fullName evidence="9">Major facilitator superfamily (MFS) profile domain-containing protein</fullName>
    </recommendedName>
</protein>
<evidence type="ECO:0000256" key="4">
    <source>
        <dbReference type="ARBA" id="ARBA00022989"/>
    </source>
</evidence>
<keyword evidence="4 6" id="KW-1133">Transmembrane helix</keyword>
<evidence type="ECO:0000256" key="6">
    <source>
        <dbReference type="SAM" id="Phobius"/>
    </source>
</evidence>
<comment type="subcellular location">
    <subcellularLocation>
        <location evidence="1">Endomembrane system</location>
        <topology evidence="1">Multi-pass membrane protein</topology>
    </subcellularLocation>
</comment>
<sequence length="490" mass="54821">MSDTQNLVQGKTNWSSIYIAAALSFVGAVQFSLYFSALWPYMRILDNDITESFYGWTVFVYSFGQVLSAPAFGWWSNMIKMVRPPLYCGLILMFTGNFIYILMEVISGVPKRFVLMVCRFIIGMGSGNVATLRSYASTASSLEDRSKAIAFVTCGQAIGMTMGPAFQFIFTQLEYPGPAPWGLSLNLYTTPAYLACLMNVGGAYALYHYFEEVYAIELIEDDEVEEDETETMQQAPAIPMYDIIAVLVCYASRFTDMFVRTNLETLGSPYSMMMFSLDEVRSVRYLSMTQGIIGALTFATYIAYINFDMEKIVPNRPSCLIALTLMLSFHLVTYPWQFLSNYVDPLNGTTGCDTSRFTWCDELTQVNIYLYYGSYVILIGTAFPLLTITLTTLFSKILGPRRQGTQQGLFQAASAIGRMIAPVSASALYTGYGPRAVWKMEIAVVGVVLGAWCLFYGRMVEMKIPKKATNQCFGYENPQAIEDESTMSHG</sequence>
<evidence type="ECO:0000313" key="8">
    <source>
        <dbReference type="Proteomes" id="UP000614601"/>
    </source>
</evidence>
<dbReference type="GO" id="GO:0005765">
    <property type="term" value="C:lysosomal membrane"/>
    <property type="evidence" value="ECO:0007669"/>
    <property type="project" value="TreeGrafter"/>
</dbReference>
<feature type="transmembrane region" description="Helical" evidence="6">
    <location>
        <begin position="438"/>
        <end position="457"/>
    </location>
</feature>
<evidence type="ECO:0008006" key="9">
    <source>
        <dbReference type="Google" id="ProtNLM"/>
    </source>
</evidence>
<evidence type="ECO:0000256" key="1">
    <source>
        <dbReference type="ARBA" id="ARBA00004127"/>
    </source>
</evidence>
<dbReference type="Proteomes" id="UP000614601">
    <property type="component" value="Unassembled WGS sequence"/>
</dbReference>
<dbReference type="PANTHER" id="PTHR23510:SF3">
    <property type="entry name" value="MAJOR FACILITATOR SUPERFAMILY DOMAIN-CONTAINING PROTEIN 8"/>
    <property type="match status" value="1"/>
</dbReference>
<reference evidence="7" key="1">
    <citation type="submission" date="2020-09" db="EMBL/GenBank/DDBJ databases">
        <authorList>
            <person name="Kikuchi T."/>
        </authorList>
    </citation>
    <scope>NUCLEOTIDE SEQUENCE</scope>
    <source>
        <strain evidence="7">SH1</strain>
    </source>
</reference>
<dbReference type="InterPro" id="IPR036259">
    <property type="entry name" value="MFS_trans_sf"/>
</dbReference>
<feature type="transmembrane region" description="Helical" evidence="6">
    <location>
        <begin position="17"/>
        <end position="41"/>
    </location>
</feature>
<evidence type="ECO:0000256" key="3">
    <source>
        <dbReference type="ARBA" id="ARBA00022692"/>
    </source>
</evidence>
<feature type="transmembrane region" description="Helical" evidence="6">
    <location>
        <begin position="319"/>
        <end position="336"/>
    </location>
</feature>
<dbReference type="OrthoDB" id="370281at2759"/>
<dbReference type="PANTHER" id="PTHR23510">
    <property type="entry name" value="INNER MEMBRANE TRANSPORT PROTEIN YAJR"/>
    <property type="match status" value="1"/>
</dbReference>
<dbReference type="Pfam" id="PF07690">
    <property type="entry name" value="MFS_1"/>
    <property type="match status" value="1"/>
</dbReference>
<name>A0A811KXW5_9BILA</name>
<feature type="transmembrane region" description="Helical" evidence="6">
    <location>
        <begin position="113"/>
        <end position="136"/>
    </location>
</feature>
<keyword evidence="5 6" id="KW-0472">Membrane</keyword>
<feature type="transmembrane region" description="Helical" evidence="6">
    <location>
        <begin position="369"/>
        <end position="394"/>
    </location>
</feature>
<feature type="transmembrane region" description="Helical" evidence="6">
    <location>
        <begin position="283"/>
        <end position="307"/>
    </location>
</feature>
<comment type="caution">
    <text evidence="7">The sequence shown here is derived from an EMBL/GenBank/DDBJ whole genome shotgun (WGS) entry which is preliminary data.</text>
</comment>
<dbReference type="InterPro" id="IPR051068">
    <property type="entry name" value="MFS_Domain-Containing_Protein"/>
</dbReference>
<dbReference type="CDD" id="cd17326">
    <property type="entry name" value="MFS_MFSD8"/>
    <property type="match status" value="1"/>
</dbReference>
<feature type="transmembrane region" description="Helical" evidence="6">
    <location>
        <begin position="53"/>
        <end position="74"/>
    </location>
</feature>
<dbReference type="AlphaFoldDB" id="A0A811KXW5"/>
<evidence type="ECO:0000256" key="5">
    <source>
        <dbReference type="ARBA" id="ARBA00023136"/>
    </source>
</evidence>
<feature type="transmembrane region" description="Helical" evidence="6">
    <location>
        <begin position="86"/>
        <end position="107"/>
    </location>
</feature>
<keyword evidence="3 6" id="KW-0812">Transmembrane</keyword>